<dbReference type="InterPro" id="IPR058625">
    <property type="entry name" value="MdtA-like_BSH"/>
</dbReference>
<feature type="domain" description="YknX-like beta-barrel" evidence="5">
    <location>
        <begin position="268"/>
        <end position="308"/>
    </location>
</feature>
<dbReference type="KEGG" id="hdt:HYPDE_38138"/>
<dbReference type="Pfam" id="PF25917">
    <property type="entry name" value="BSH_RND"/>
    <property type="match status" value="1"/>
</dbReference>
<dbReference type="RefSeq" id="WP_015599314.1">
    <property type="nucleotide sequence ID" value="NC_021172.1"/>
</dbReference>
<dbReference type="SUPFAM" id="SSF111369">
    <property type="entry name" value="HlyD-like secretion proteins"/>
    <property type="match status" value="2"/>
</dbReference>
<evidence type="ECO:0000256" key="1">
    <source>
        <dbReference type="ARBA" id="ARBA00004196"/>
    </source>
</evidence>
<dbReference type="InterPro" id="IPR050465">
    <property type="entry name" value="UPF0194_transport"/>
</dbReference>
<evidence type="ECO:0000256" key="2">
    <source>
        <dbReference type="ARBA" id="ARBA00023054"/>
    </source>
</evidence>
<proteinExistence type="predicted"/>
<comment type="subcellular location">
    <subcellularLocation>
        <location evidence="1">Cell envelope</location>
    </subcellularLocation>
</comment>
<accession>N0B6R3</accession>
<dbReference type="OrthoDB" id="7422354at2"/>
<dbReference type="STRING" id="670307.HYPDE_38138"/>
<dbReference type="InterPro" id="IPR058636">
    <property type="entry name" value="Beta-barrel_YknX"/>
</dbReference>
<dbReference type="eggNOG" id="COG1566">
    <property type="taxonomic scope" value="Bacteria"/>
</dbReference>
<evidence type="ECO:0000256" key="3">
    <source>
        <dbReference type="SAM" id="Coils"/>
    </source>
</evidence>
<dbReference type="HOGENOM" id="CLU_018816_6_3_5"/>
<evidence type="ECO:0000313" key="6">
    <source>
        <dbReference type="EMBL" id="AGK59299.1"/>
    </source>
</evidence>
<sequence>MLKKIDPAVSTILIAAAIAVTLGLGIQVLSDRASLSDLAGSARADTPAPVPQWAASATGRVEPKDGEVRIASEVGGKIAEVLAKTNDQVKAGDLLLRLDDADYYTKIAAAAAEAGVRERERSEEQATGLALDRRNAEDALAKAQRDVFAAHEAFDAAYRSAKTDKGAEDAADTARKNLASKQDALADAKNKLAEVDAKPGMPLPQRLESSLALARSDLTSAELALERTRIRAPADGTVLNVLAKVGETAVPSPDSALVVFGDMSSLRLRAEVEERDAAKVHVGQRVVVKADAYPDRTFEGTVTSISQSLGAPRIATRGPRRPNDVEVVEVMVDLDGHPPLFTGMRVDTFFKLDNNQASAVTTGTAKTN</sequence>
<dbReference type="GO" id="GO:0030313">
    <property type="term" value="C:cell envelope"/>
    <property type="evidence" value="ECO:0007669"/>
    <property type="project" value="UniProtKB-SubCell"/>
</dbReference>
<reference evidence="6 7" key="1">
    <citation type="journal article" date="2013" name="Genome Announc.">
        <title>Genome sequences for three denitrifying bacterial strains isolated from a uranium- and nitrate-contaminated subsurface environment.</title>
        <authorList>
            <person name="Venkatramanan R."/>
            <person name="Prakash O."/>
            <person name="Woyke T."/>
            <person name="Chain P."/>
            <person name="Goodwin L.A."/>
            <person name="Watson D."/>
            <person name="Brooks S."/>
            <person name="Kostka J.E."/>
            <person name="Green S.J."/>
        </authorList>
    </citation>
    <scope>NUCLEOTIDE SEQUENCE [LARGE SCALE GENOMIC DNA]</scope>
    <source>
        <strain evidence="6 7">1NES1</strain>
    </source>
</reference>
<evidence type="ECO:0000313" key="7">
    <source>
        <dbReference type="Proteomes" id="UP000005952"/>
    </source>
</evidence>
<dbReference type="EMBL" id="CP005587">
    <property type="protein sequence ID" value="AGK59299.1"/>
    <property type="molecule type" value="Genomic_DNA"/>
</dbReference>
<dbReference type="Proteomes" id="UP000005952">
    <property type="component" value="Chromosome"/>
</dbReference>
<evidence type="ECO:0000259" key="4">
    <source>
        <dbReference type="Pfam" id="PF25917"/>
    </source>
</evidence>
<keyword evidence="7" id="KW-1185">Reference proteome</keyword>
<organism evidence="6 7">
    <name type="scientific">Hyphomicrobium denitrificans 1NES1</name>
    <dbReference type="NCBI Taxonomy" id="670307"/>
    <lineage>
        <taxon>Bacteria</taxon>
        <taxon>Pseudomonadati</taxon>
        <taxon>Pseudomonadota</taxon>
        <taxon>Alphaproteobacteria</taxon>
        <taxon>Hyphomicrobiales</taxon>
        <taxon>Hyphomicrobiaceae</taxon>
        <taxon>Hyphomicrobium</taxon>
    </lineage>
</organism>
<keyword evidence="2 3" id="KW-0175">Coiled coil</keyword>
<gene>
    <name evidence="6" type="ORF">HYPDE_38138</name>
</gene>
<protein>
    <submittedName>
        <fullName evidence="6">Secretion protein HlyD</fullName>
    </submittedName>
</protein>
<dbReference type="AlphaFoldDB" id="N0B6R3"/>
<dbReference type="PANTHER" id="PTHR32347">
    <property type="entry name" value="EFFLUX SYSTEM COMPONENT YKNX-RELATED"/>
    <property type="match status" value="1"/>
</dbReference>
<dbReference type="PANTHER" id="PTHR32347:SF27">
    <property type="entry name" value="RND EFFLUX PUMP MEMBRANE FUSION PROTEIN BARREL-SANDWICH DOMAIN-CONTAINING PROTEIN"/>
    <property type="match status" value="1"/>
</dbReference>
<evidence type="ECO:0000259" key="5">
    <source>
        <dbReference type="Pfam" id="PF25990"/>
    </source>
</evidence>
<feature type="coiled-coil region" evidence="3">
    <location>
        <begin position="171"/>
        <end position="198"/>
    </location>
</feature>
<dbReference type="Pfam" id="PF25990">
    <property type="entry name" value="Beta-barrel_YknX"/>
    <property type="match status" value="1"/>
</dbReference>
<dbReference type="Gene3D" id="2.40.30.170">
    <property type="match status" value="1"/>
</dbReference>
<name>N0B6R3_9HYPH</name>
<dbReference type="Gene3D" id="2.40.50.100">
    <property type="match status" value="1"/>
</dbReference>
<feature type="domain" description="Multidrug resistance protein MdtA-like barrel-sandwich hybrid" evidence="4">
    <location>
        <begin position="68"/>
        <end position="258"/>
    </location>
</feature>